<sequence length="44" mass="5353">MIVPSISKMAAFFMKWILQRMRMSFNKKTYYLYAILPIQYIDLS</sequence>
<reference evidence="1 2" key="1">
    <citation type="submission" date="2019-04" db="EMBL/GenBank/DDBJ databases">
        <title>Genome of a novel bacterium Candidatus Jettenia ecosi reconstructed from metagenome of an anammox bioreactor.</title>
        <authorList>
            <person name="Mardanov A.V."/>
            <person name="Beletsky A.V."/>
            <person name="Ravin N.V."/>
            <person name="Botchkova E.A."/>
            <person name="Litti Y.V."/>
            <person name="Nozhevnikova A.N."/>
        </authorList>
    </citation>
    <scope>NUCLEOTIDE SEQUENCE [LARGE SCALE GENOMIC DNA]</scope>
    <source>
        <strain evidence="1">J2</strain>
    </source>
</reference>
<evidence type="ECO:0000313" key="2">
    <source>
        <dbReference type="Proteomes" id="UP000319783"/>
    </source>
</evidence>
<evidence type="ECO:0000313" key="1">
    <source>
        <dbReference type="EMBL" id="TLD41099.1"/>
    </source>
</evidence>
<dbReference type="EMBL" id="SULG01000062">
    <property type="protein sequence ID" value="TLD41099.1"/>
    <property type="molecule type" value="Genomic_DNA"/>
</dbReference>
<organism evidence="1 2">
    <name type="scientific">Candidatus Jettenia ecosi</name>
    <dbReference type="NCBI Taxonomy" id="2494326"/>
    <lineage>
        <taxon>Bacteria</taxon>
        <taxon>Pseudomonadati</taxon>
        <taxon>Planctomycetota</taxon>
        <taxon>Candidatus Brocadiia</taxon>
        <taxon>Candidatus Brocadiales</taxon>
        <taxon>Candidatus Brocadiaceae</taxon>
        <taxon>Candidatus Jettenia</taxon>
    </lineage>
</organism>
<comment type="caution">
    <text evidence="1">The sequence shown here is derived from an EMBL/GenBank/DDBJ whole genome shotgun (WGS) entry which is preliminary data.</text>
</comment>
<name>A0A533Q9Y8_9BACT</name>
<gene>
    <name evidence="1" type="ORF">JETT_2620</name>
</gene>
<protein>
    <submittedName>
        <fullName evidence="1">Uncharacterized protein</fullName>
    </submittedName>
</protein>
<proteinExistence type="predicted"/>
<dbReference type="AlphaFoldDB" id="A0A533Q9Y8"/>
<dbReference type="Proteomes" id="UP000319783">
    <property type="component" value="Unassembled WGS sequence"/>
</dbReference>
<accession>A0A533Q9Y8</accession>